<feature type="compositionally biased region" description="Basic residues" evidence="1">
    <location>
        <begin position="1"/>
        <end position="16"/>
    </location>
</feature>
<dbReference type="PaxDb" id="4113-PGSC0003DMT400087489"/>
<dbReference type="InParanoid" id="M1DDY5"/>
<dbReference type="AlphaFoldDB" id="M1DDY5"/>
<keyword evidence="3" id="KW-1185">Reference proteome</keyword>
<sequence length="88" mass="10297">MEGSRAVKRSTAHHPIRGVAPSDYEGPQTPRWSVKLYTDHEVIRERGYKTPKTLVKDHKHFDAWRKFFMPVLVKPSRAGQHHDPLERL</sequence>
<organism evidence="2 3">
    <name type="scientific">Solanum tuberosum</name>
    <name type="common">Potato</name>
    <dbReference type="NCBI Taxonomy" id="4113"/>
    <lineage>
        <taxon>Eukaryota</taxon>
        <taxon>Viridiplantae</taxon>
        <taxon>Streptophyta</taxon>
        <taxon>Embryophyta</taxon>
        <taxon>Tracheophyta</taxon>
        <taxon>Spermatophyta</taxon>
        <taxon>Magnoliopsida</taxon>
        <taxon>eudicotyledons</taxon>
        <taxon>Gunneridae</taxon>
        <taxon>Pentapetalae</taxon>
        <taxon>asterids</taxon>
        <taxon>lamiids</taxon>
        <taxon>Solanales</taxon>
        <taxon>Solanaceae</taxon>
        <taxon>Solanoideae</taxon>
        <taxon>Solaneae</taxon>
        <taxon>Solanum</taxon>
    </lineage>
</organism>
<feature type="region of interest" description="Disordered" evidence="1">
    <location>
        <begin position="1"/>
        <end position="30"/>
    </location>
</feature>
<dbReference type="Proteomes" id="UP000011115">
    <property type="component" value="Unassembled WGS sequence"/>
</dbReference>
<dbReference type="Gramene" id="PGSC0003DMT400087489">
    <property type="protein sequence ID" value="PGSC0003DMT400087489"/>
    <property type="gene ID" value="PGSC0003DMG400037060"/>
</dbReference>
<accession>M1DDY5</accession>
<evidence type="ECO:0000256" key="1">
    <source>
        <dbReference type="SAM" id="MobiDB-lite"/>
    </source>
</evidence>
<proteinExistence type="predicted"/>
<reference evidence="3" key="1">
    <citation type="journal article" date="2011" name="Nature">
        <title>Genome sequence and analysis of the tuber crop potato.</title>
        <authorList>
            <consortium name="The Potato Genome Sequencing Consortium"/>
        </authorList>
    </citation>
    <scope>NUCLEOTIDE SEQUENCE [LARGE SCALE GENOMIC DNA]</scope>
    <source>
        <strain evidence="3">cv. DM1-3 516 R44</strain>
    </source>
</reference>
<evidence type="ECO:0000313" key="2">
    <source>
        <dbReference type="EnsemblPlants" id="PGSC0003DMT400087489"/>
    </source>
</evidence>
<dbReference type="EnsemblPlants" id="PGSC0003DMT400087489">
    <property type="protein sequence ID" value="PGSC0003DMT400087489"/>
    <property type="gene ID" value="PGSC0003DMG400037060"/>
</dbReference>
<name>M1DDY5_SOLTU</name>
<protein>
    <submittedName>
        <fullName evidence="2">Uncharacterized protein</fullName>
    </submittedName>
</protein>
<evidence type="ECO:0000313" key="3">
    <source>
        <dbReference type="Proteomes" id="UP000011115"/>
    </source>
</evidence>
<dbReference type="HOGENOM" id="CLU_2473342_0_0_1"/>
<reference evidence="2" key="2">
    <citation type="submission" date="2015-06" db="UniProtKB">
        <authorList>
            <consortium name="EnsemblPlants"/>
        </authorList>
    </citation>
    <scope>IDENTIFICATION</scope>
    <source>
        <strain evidence="2">DM1-3 516 R44</strain>
    </source>
</reference>